<dbReference type="InterPro" id="IPR013096">
    <property type="entry name" value="Cupin_2"/>
</dbReference>
<keyword evidence="4" id="KW-1185">Reference proteome</keyword>
<organism evidence="3 4">
    <name type="scientific">Clostridium polyendosporum</name>
    <dbReference type="NCBI Taxonomy" id="69208"/>
    <lineage>
        <taxon>Bacteria</taxon>
        <taxon>Bacillati</taxon>
        <taxon>Bacillota</taxon>
        <taxon>Clostridia</taxon>
        <taxon>Eubacteriales</taxon>
        <taxon>Clostridiaceae</taxon>
        <taxon>Clostridium</taxon>
    </lineage>
</organism>
<dbReference type="GO" id="GO:0046872">
    <property type="term" value="F:metal ion binding"/>
    <property type="evidence" value="ECO:0007669"/>
    <property type="project" value="UniProtKB-KW"/>
</dbReference>
<sequence>MDLQNIKENTVTNVYHIDSERKVPLHKHDNHDEVFYCIKGSGFGILEDKEIELTVGKAFIVPAGVMHSMRTDDNIYVSSFLIPVVE</sequence>
<keyword evidence="1" id="KW-0479">Metal-binding</keyword>
<gene>
    <name evidence="3" type="ORF">CPJCM30710_27600</name>
</gene>
<evidence type="ECO:0000313" key="4">
    <source>
        <dbReference type="Proteomes" id="UP000679179"/>
    </source>
</evidence>
<dbReference type="AlphaFoldDB" id="A0A919S270"/>
<dbReference type="EMBL" id="BOPZ01000027">
    <property type="protein sequence ID" value="GIM30094.1"/>
    <property type="molecule type" value="Genomic_DNA"/>
</dbReference>
<dbReference type="PANTHER" id="PTHR35848">
    <property type="entry name" value="OXALATE-BINDING PROTEIN"/>
    <property type="match status" value="1"/>
</dbReference>
<protein>
    <recommendedName>
        <fullName evidence="2">Cupin type-2 domain-containing protein</fullName>
    </recommendedName>
</protein>
<evidence type="ECO:0000259" key="2">
    <source>
        <dbReference type="Pfam" id="PF07883"/>
    </source>
</evidence>
<dbReference type="Proteomes" id="UP000679179">
    <property type="component" value="Unassembled WGS sequence"/>
</dbReference>
<reference evidence="3" key="1">
    <citation type="submission" date="2021-03" db="EMBL/GenBank/DDBJ databases">
        <title>Taxonomic study of Clostridium polyendosporum from meadow-gley soil under rice.</title>
        <authorList>
            <person name="Kobayashi H."/>
            <person name="Tanizawa Y."/>
            <person name="Yagura M."/>
        </authorList>
    </citation>
    <scope>NUCLEOTIDE SEQUENCE</scope>
    <source>
        <strain evidence="3">JCM 30710</strain>
    </source>
</reference>
<proteinExistence type="predicted"/>
<dbReference type="RefSeq" id="WP_212904775.1">
    <property type="nucleotide sequence ID" value="NZ_BOPZ01000027.1"/>
</dbReference>
<dbReference type="InterPro" id="IPR051610">
    <property type="entry name" value="GPI/OXD"/>
</dbReference>
<dbReference type="PANTHER" id="PTHR35848:SF6">
    <property type="entry name" value="CUPIN TYPE-2 DOMAIN-CONTAINING PROTEIN"/>
    <property type="match status" value="1"/>
</dbReference>
<dbReference type="InterPro" id="IPR011051">
    <property type="entry name" value="RmlC_Cupin_sf"/>
</dbReference>
<accession>A0A919S270</accession>
<evidence type="ECO:0000313" key="3">
    <source>
        <dbReference type="EMBL" id="GIM30094.1"/>
    </source>
</evidence>
<feature type="domain" description="Cupin type-2" evidence="2">
    <location>
        <begin position="17"/>
        <end position="73"/>
    </location>
</feature>
<dbReference type="SUPFAM" id="SSF51182">
    <property type="entry name" value="RmlC-like cupins"/>
    <property type="match status" value="1"/>
</dbReference>
<dbReference type="InterPro" id="IPR014710">
    <property type="entry name" value="RmlC-like_jellyroll"/>
</dbReference>
<dbReference type="Pfam" id="PF07883">
    <property type="entry name" value="Cupin_2"/>
    <property type="match status" value="1"/>
</dbReference>
<dbReference type="Gene3D" id="2.60.120.10">
    <property type="entry name" value="Jelly Rolls"/>
    <property type="match status" value="1"/>
</dbReference>
<evidence type="ECO:0000256" key="1">
    <source>
        <dbReference type="ARBA" id="ARBA00022723"/>
    </source>
</evidence>
<name>A0A919S270_9CLOT</name>
<comment type="caution">
    <text evidence="3">The sequence shown here is derived from an EMBL/GenBank/DDBJ whole genome shotgun (WGS) entry which is preliminary data.</text>
</comment>